<dbReference type="SUPFAM" id="SSF56112">
    <property type="entry name" value="Protein kinase-like (PK-like)"/>
    <property type="match status" value="1"/>
</dbReference>
<evidence type="ECO:0000256" key="5">
    <source>
        <dbReference type="ARBA" id="ARBA00022840"/>
    </source>
</evidence>
<dbReference type="InterPro" id="IPR034646">
    <property type="entry name" value="ADCK3_dom"/>
</dbReference>
<evidence type="ECO:0000256" key="2">
    <source>
        <dbReference type="ARBA" id="ARBA00009670"/>
    </source>
</evidence>
<comment type="similarity">
    <text evidence="2">Belongs to the protein kinase superfamily. ADCK protein kinase family.</text>
</comment>
<feature type="domain" description="ABC1 atypical kinase-like" evidence="7">
    <location>
        <begin position="266"/>
        <end position="513"/>
    </location>
</feature>
<keyword evidence="5" id="KW-0067">ATP-binding</keyword>
<evidence type="ECO:0000256" key="4">
    <source>
        <dbReference type="ARBA" id="ARBA00022741"/>
    </source>
</evidence>
<dbReference type="Proteomes" id="UP001142055">
    <property type="component" value="Chromosome 3"/>
</dbReference>
<keyword evidence="3" id="KW-0808">Transferase</keyword>
<keyword evidence="9" id="KW-1185">Reference proteome</keyword>
<sequence length="618" mass="70558">MSSNYRILLYFLSTLDESIRTGLGLRNTANFYRQLNNAKNRNNRSGSKVNVEKIENSKSTGNRPNQPKKFNYNSVPENVSIVLEGIQQYASYVSKRQIPPQKNSLFPSSVNRPQSVTSAIPNVSKINDNYIETIQFKNDSKFEESLDLTKDSIKEHGQFYGKLSDNSKERKVPSNRASRVLSFGGLAVGLGIGALEELTKRMVGSSNSTKNESILGSSLFLSESNAIKIVDTLCRVRGAALKLGQMLSIQDNEVVGPEIQAIFERVRQSADHMPITQMHQVMAEQLGQQWREHFQEFDDKPFAAASIGQVHRARLLDGTDVAVKIQYPGVAESIESDIKNVLTILKYSNIFPEGLFIDHIMSYAKKELGWEVDYIREAKCSIQYRDLVKQYCDPADRFYVPNVFVNLSSKRVIISELIHGVPVDKLDDFRETSLQSLKNSIAQRLMKLFFQELFIFNYMQTDPNWSNFFYDYQSDTISLIDFGSSRPYSREFVQKYFDIIQSAIDNDRDMVLKKSLDIGFLSGYESEVFKSAHVDSVMIVGEAIREPDLFDFGQQSVTKRIHNLVPVMLEHRLKPPPEEIYSLHRKLSGLFLLFTKLKVEINCRNTFEQSTGDYRKNN</sequence>
<dbReference type="AlphaFoldDB" id="A0A9Q0RKW3"/>
<accession>A0A9Q0RKW3</accession>
<feature type="compositionally biased region" description="Polar residues" evidence="6">
    <location>
        <begin position="36"/>
        <end position="48"/>
    </location>
</feature>
<evidence type="ECO:0000259" key="7">
    <source>
        <dbReference type="Pfam" id="PF03109"/>
    </source>
</evidence>
<dbReference type="GO" id="GO:0016740">
    <property type="term" value="F:transferase activity"/>
    <property type="evidence" value="ECO:0007669"/>
    <property type="project" value="UniProtKB-KW"/>
</dbReference>
<name>A0A9Q0RKW3_BLOTA</name>
<dbReference type="PANTHER" id="PTHR43851">
    <property type="match status" value="1"/>
</dbReference>
<feature type="region of interest" description="Disordered" evidence="6">
    <location>
        <begin position="36"/>
        <end position="72"/>
    </location>
</feature>
<dbReference type="GO" id="GO:0006744">
    <property type="term" value="P:ubiquinone biosynthetic process"/>
    <property type="evidence" value="ECO:0007669"/>
    <property type="project" value="TreeGrafter"/>
</dbReference>
<gene>
    <name evidence="8" type="ORF">RDWZM_009263</name>
</gene>
<dbReference type="OMA" id="PEYYVPR"/>
<comment type="pathway">
    <text evidence="1">Cofactor biosynthesis; ubiquinone biosynthesis.</text>
</comment>
<organism evidence="8 9">
    <name type="scientific">Blomia tropicalis</name>
    <name type="common">Mite</name>
    <dbReference type="NCBI Taxonomy" id="40697"/>
    <lineage>
        <taxon>Eukaryota</taxon>
        <taxon>Metazoa</taxon>
        <taxon>Ecdysozoa</taxon>
        <taxon>Arthropoda</taxon>
        <taxon>Chelicerata</taxon>
        <taxon>Arachnida</taxon>
        <taxon>Acari</taxon>
        <taxon>Acariformes</taxon>
        <taxon>Sarcoptiformes</taxon>
        <taxon>Astigmata</taxon>
        <taxon>Glycyphagoidea</taxon>
        <taxon>Echimyopodidae</taxon>
        <taxon>Blomia</taxon>
    </lineage>
</organism>
<reference evidence="8" key="1">
    <citation type="submission" date="2022-12" db="EMBL/GenBank/DDBJ databases">
        <title>Genome assemblies of Blomia tropicalis.</title>
        <authorList>
            <person name="Cui Y."/>
        </authorList>
    </citation>
    <scope>NUCLEOTIDE SEQUENCE</scope>
    <source>
        <tissue evidence="8">Adult mites</tissue>
    </source>
</reference>
<proteinExistence type="inferred from homology"/>
<dbReference type="GO" id="GO:0005524">
    <property type="term" value="F:ATP binding"/>
    <property type="evidence" value="ECO:0007669"/>
    <property type="project" value="UniProtKB-KW"/>
</dbReference>
<evidence type="ECO:0000256" key="6">
    <source>
        <dbReference type="SAM" id="MobiDB-lite"/>
    </source>
</evidence>
<comment type="caution">
    <text evidence="8">The sequence shown here is derived from an EMBL/GenBank/DDBJ whole genome shotgun (WGS) entry which is preliminary data.</text>
</comment>
<evidence type="ECO:0000313" key="8">
    <source>
        <dbReference type="EMBL" id="KAJ6218106.1"/>
    </source>
</evidence>
<dbReference type="PANTHER" id="PTHR43851:SF3">
    <property type="entry name" value="COENZYME Q8"/>
    <property type="match status" value="1"/>
</dbReference>
<keyword evidence="4" id="KW-0547">Nucleotide-binding</keyword>
<protein>
    <recommendedName>
        <fullName evidence="7">ABC1 atypical kinase-like domain-containing protein</fullName>
    </recommendedName>
</protein>
<dbReference type="Pfam" id="PF03109">
    <property type="entry name" value="ABC1"/>
    <property type="match status" value="1"/>
</dbReference>
<dbReference type="InterPro" id="IPR004147">
    <property type="entry name" value="ABC1_dom"/>
</dbReference>
<evidence type="ECO:0000256" key="1">
    <source>
        <dbReference type="ARBA" id="ARBA00004749"/>
    </source>
</evidence>
<dbReference type="InterPro" id="IPR011009">
    <property type="entry name" value="Kinase-like_dom_sf"/>
</dbReference>
<dbReference type="CDD" id="cd13970">
    <property type="entry name" value="ABC1_ADCK3"/>
    <property type="match status" value="1"/>
</dbReference>
<evidence type="ECO:0000256" key="3">
    <source>
        <dbReference type="ARBA" id="ARBA00022679"/>
    </source>
</evidence>
<evidence type="ECO:0000313" key="9">
    <source>
        <dbReference type="Proteomes" id="UP001142055"/>
    </source>
</evidence>
<dbReference type="EMBL" id="JAPWDV010000003">
    <property type="protein sequence ID" value="KAJ6218106.1"/>
    <property type="molecule type" value="Genomic_DNA"/>
</dbReference>
<dbReference type="InterPro" id="IPR051409">
    <property type="entry name" value="Atypical_kinase_ADCK"/>
</dbReference>